<proteinExistence type="predicted"/>
<reference evidence="1" key="2">
    <citation type="submission" date="2022-06" db="UniProtKB">
        <authorList>
            <consortium name="EnsemblMetazoa"/>
        </authorList>
    </citation>
    <scope>IDENTIFICATION</scope>
</reference>
<accession>A0A8R1XQK3</accession>
<dbReference type="Proteomes" id="UP000024404">
    <property type="component" value="Unassembled WGS sequence"/>
</dbReference>
<dbReference type="AlphaFoldDB" id="A0A8R1XQK3"/>
<reference evidence="2" key="1">
    <citation type="submission" date="2013-10" db="EMBL/GenBank/DDBJ databases">
        <title>Genome sequencing of Onchocerca volvulus.</title>
        <authorList>
            <person name="Cotton J."/>
            <person name="Tsai J."/>
            <person name="Stanley E."/>
            <person name="Tracey A."/>
            <person name="Holroyd N."/>
            <person name="Lustigman S."/>
            <person name="Berriman M."/>
        </authorList>
    </citation>
    <scope>NUCLEOTIDE SEQUENCE</scope>
</reference>
<protein>
    <submittedName>
        <fullName evidence="1">Uncharacterized protein</fullName>
    </submittedName>
</protein>
<evidence type="ECO:0000313" key="1">
    <source>
        <dbReference type="EnsemblMetazoa" id="OVOC1503.1"/>
    </source>
</evidence>
<dbReference type="EnsemblMetazoa" id="OVOC1503.1">
    <property type="protein sequence ID" value="OVOC1503.1"/>
    <property type="gene ID" value="WBGene00238312"/>
</dbReference>
<organism evidence="1 2">
    <name type="scientific">Onchocerca volvulus</name>
    <dbReference type="NCBI Taxonomy" id="6282"/>
    <lineage>
        <taxon>Eukaryota</taxon>
        <taxon>Metazoa</taxon>
        <taxon>Ecdysozoa</taxon>
        <taxon>Nematoda</taxon>
        <taxon>Chromadorea</taxon>
        <taxon>Rhabditida</taxon>
        <taxon>Spirurina</taxon>
        <taxon>Spiruromorpha</taxon>
        <taxon>Filarioidea</taxon>
        <taxon>Onchocercidae</taxon>
        <taxon>Onchocerca</taxon>
    </lineage>
</organism>
<dbReference type="EMBL" id="CMVM020000046">
    <property type="status" value="NOT_ANNOTATED_CDS"/>
    <property type="molecule type" value="Genomic_DNA"/>
</dbReference>
<sequence>MQLYFRWMHNELIIERSCCYDSPKINSCHFGFPFICNSLTLQREFDIYELDLEFLKFRCYGDKG</sequence>
<name>A0A8R1XQK3_ONCVO</name>
<evidence type="ECO:0000313" key="2">
    <source>
        <dbReference type="Proteomes" id="UP000024404"/>
    </source>
</evidence>
<keyword evidence="2" id="KW-1185">Reference proteome</keyword>